<protein>
    <submittedName>
        <fullName evidence="2">Uncharacterized protein</fullName>
    </submittedName>
</protein>
<dbReference type="Proteomes" id="UP000886998">
    <property type="component" value="Unassembled WGS sequence"/>
</dbReference>
<proteinExistence type="predicted"/>
<feature type="coiled-coil region" evidence="1">
    <location>
        <begin position="25"/>
        <end position="52"/>
    </location>
</feature>
<keyword evidence="1" id="KW-0175">Coiled coil</keyword>
<name>A0A8X6XZV3_9ARAC</name>
<dbReference type="EMBL" id="BMAV01014357">
    <property type="protein sequence ID" value="GFY62697.1"/>
    <property type="molecule type" value="Genomic_DNA"/>
</dbReference>
<evidence type="ECO:0000313" key="3">
    <source>
        <dbReference type="Proteomes" id="UP000886998"/>
    </source>
</evidence>
<reference evidence="2" key="1">
    <citation type="submission" date="2020-08" db="EMBL/GenBank/DDBJ databases">
        <title>Multicomponent nature underlies the extraordinary mechanical properties of spider dragline silk.</title>
        <authorList>
            <person name="Kono N."/>
            <person name="Nakamura H."/>
            <person name="Mori M."/>
            <person name="Yoshida Y."/>
            <person name="Ohtoshi R."/>
            <person name="Malay A.D."/>
            <person name="Moran D.A.P."/>
            <person name="Tomita M."/>
            <person name="Numata K."/>
            <person name="Arakawa K."/>
        </authorList>
    </citation>
    <scope>NUCLEOTIDE SEQUENCE</scope>
</reference>
<accession>A0A8X6XZV3</accession>
<organism evidence="2 3">
    <name type="scientific">Trichonephila inaurata madagascariensis</name>
    <dbReference type="NCBI Taxonomy" id="2747483"/>
    <lineage>
        <taxon>Eukaryota</taxon>
        <taxon>Metazoa</taxon>
        <taxon>Ecdysozoa</taxon>
        <taxon>Arthropoda</taxon>
        <taxon>Chelicerata</taxon>
        <taxon>Arachnida</taxon>
        <taxon>Araneae</taxon>
        <taxon>Araneomorphae</taxon>
        <taxon>Entelegynae</taxon>
        <taxon>Araneoidea</taxon>
        <taxon>Nephilidae</taxon>
        <taxon>Trichonephila</taxon>
        <taxon>Trichonephila inaurata</taxon>
    </lineage>
</organism>
<gene>
    <name evidence="2" type="ORF">TNIN_274351</name>
</gene>
<dbReference type="OrthoDB" id="10442625at2759"/>
<evidence type="ECO:0000313" key="2">
    <source>
        <dbReference type="EMBL" id="GFY62697.1"/>
    </source>
</evidence>
<evidence type="ECO:0000256" key="1">
    <source>
        <dbReference type="SAM" id="Coils"/>
    </source>
</evidence>
<comment type="caution">
    <text evidence="2">The sequence shown here is derived from an EMBL/GenBank/DDBJ whole genome shotgun (WGS) entry which is preliminary data.</text>
</comment>
<sequence>MADKITAVYSSSEVCSVTDNNSTSKSTDRNKLEALQANIAALTKTFDEFSQNSRQRSKSREYSRNALNPNMHFVGIILSSDIMPRSVYNHANLKEMFRKTNRPIA</sequence>
<keyword evidence="3" id="KW-1185">Reference proteome</keyword>
<dbReference type="AlphaFoldDB" id="A0A8X6XZV3"/>